<organism evidence="4 5">
    <name type="scientific">Dyadobacter jiangsuensis</name>
    <dbReference type="NCBI Taxonomy" id="1591085"/>
    <lineage>
        <taxon>Bacteria</taxon>
        <taxon>Pseudomonadati</taxon>
        <taxon>Bacteroidota</taxon>
        <taxon>Cytophagia</taxon>
        <taxon>Cytophagales</taxon>
        <taxon>Spirosomataceae</taxon>
        <taxon>Dyadobacter</taxon>
    </lineage>
</organism>
<comment type="caution">
    <text evidence="4">The sequence shown here is derived from an EMBL/GenBank/DDBJ whole genome shotgun (WGS) entry which is preliminary data.</text>
</comment>
<keyword evidence="2 3" id="KW-0548">Nucleotidyltransferase</keyword>
<dbReference type="GO" id="GO:0050518">
    <property type="term" value="F:2-C-methyl-D-erythritol 4-phosphate cytidylyltransferase activity"/>
    <property type="evidence" value="ECO:0007669"/>
    <property type="project" value="UniProtKB-UniRule"/>
</dbReference>
<dbReference type="UniPathway" id="UPA00056">
    <property type="reaction ID" value="UER00093"/>
</dbReference>
<evidence type="ECO:0000256" key="2">
    <source>
        <dbReference type="ARBA" id="ARBA00022695"/>
    </source>
</evidence>
<dbReference type="NCBIfam" id="NF001186">
    <property type="entry name" value="PRK00155.2-3"/>
    <property type="match status" value="1"/>
</dbReference>
<dbReference type="InterPro" id="IPR034683">
    <property type="entry name" value="IspD/TarI"/>
</dbReference>
<name>A0A2P8FV05_9BACT</name>
<dbReference type="InterPro" id="IPR001228">
    <property type="entry name" value="IspD"/>
</dbReference>
<dbReference type="HAMAP" id="MF_00108">
    <property type="entry name" value="IspD"/>
    <property type="match status" value="1"/>
</dbReference>
<dbReference type="AlphaFoldDB" id="A0A2P8FV05"/>
<dbReference type="RefSeq" id="WP_106597467.1">
    <property type="nucleotide sequence ID" value="NZ_PYAS01000011.1"/>
</dbReference>
<keyword evidence="5" id="KW-1185">Reference proteome</keyword>
<feature type="site" description="Positions MEP for the nucleophilic attack" evidence="3">
    <location>
        <position position="154"/>
    </location>
</feature>
<dbReference type="GO" id="GO:0019288">
    <property type="term" value="P:isopentenyl diphosphate biosynthetic process, methylerythritol 4-phosphate pathway"/>
    <property type="evidence" value="ECO:0007669"/>
    <property type="project" value="UniProtKB-UniRule"/>
</dbReference>
<evidence type="ECO:0000256" key="1">
    <source>
        <dbReference type="ARBA" id="ARBA00022679"/>
    </source>
</evidence>
<protein>
    <recommendedName>
        <fullName evidence="3">2-C-methyl-D-erythritol 4-phosphate cytidylyltransferase</fullName>
        <ecNumber evidence="3">2.7.7.60</ecNumber>
    </recommendedName>
    <alternativeName>
        <fullName evidence="3">4-diphosphocytidyl-2C-methyl-D-erythritol synthase</fullName>
    </alternativeName>
    <alternativeName>
        <fullName evidence="3">MEP cytidylyltransferase</fullName>
        <shortName evidence="3">MCT</shortName>
    </alternativeName>
</protein>
<proteinExistence type="inferred from homology"/>
<gene>
    <name evidence="3" type="primary">ispD</name>
    <name evidence="4" type="ORF">CLV60_1117</name>
</gene>
<dbReference type="InterPro" id="IPR050088">
    <property type="entry name" value="IspD/TarI_cytidylyltransf_bact"/>
</dbReference>
<evidence type="ECO:0000313" key="4">
    <source>
        <dbReference type="EMBL" id="PSL25556.1"/>
    </source>
</evidence>
<dbReference type="SUPFAM" id="SSF53448">
    <property type="entry name" value="Nucleotide-diphospho-sugar transferases"/>
    <property type="match status" value="1"/>
</dbReference>
<comment type="similarity">
    <text evidence="3">Belongs to the IspD/TarI cytidylyltransferase family. IspD subfamily.</text>
</comment>
<keyword evidence="1 3" id="KW-0808">Transferase</keyword>
<dbReference type="EMBL" id="PYAS01000011">
    <property type="protein sequence ID" value="PSL25556.1"/>
    <property type="molecule type" value="Genomic_DNA"/>
</dbReference>
<dbReference type="EC" id="2.7.7.60" evidence="3"/>
<dbReference type="InterPro" id="IPR029044">
    <property type="entry name" value="Nucleotide-diphossugar_trans"/>
</dbReference>
<comment type="function">
    <text evidence="3">Catalyzes the formation of 4-diphosphocytidyl-2-C-methyl-D-erythritol from CTP and 2-C-methyl-D-erythritol 4-phosphate (MEP).</text>
</comment>
<feature type="site" description="Positions MEP for the nucleophilic attack" evidence="3">
    <location>
        <position position="208"/>
    </location>
</feature>
<keyword evidence="3" id="KW-0414">Isoprene biosynthesis</keyword>
<feature type="site" description="Transition state stabilizer" evidence="3">
    <location>
        <position position="15"/>
    </location>
</feature>
<dbReference type="PANTHER" id="PTHR32125">
    <property type="entry name" value="2-C-METHYL-D-ERYTHRITOL 4-PHOSPHATE CYTIDYLYLTRANSFERASE, CHLOROPLASTIC"/>
    <property type="match status" value="1"/>
</dbReference>
<dbReference type="Proteomes" id="UP000241964">
    <property type="component" value="Unassembled WGS sequence"/>
</dbReference>
<evidence type="ECO:0000313" key="5">
    <source>
        <dbReference type="Proteomes" id="UP000241964"/>
    </source>
</evidence>
<dbReference type="Gene3D" id="3.90.550.10">
    <property type="entry name" value="Spore Coat Polysaccharide Biosynthesis Protein SpsA, Chain A"/>
    <property type="match status" value="1"/>
</dbReference>
<dbReference type="Pfam" id="PF01128">
    <property type="entry name" value="IspD"/>
    <property type="match status" value="1"/>
</dbReference>
<dbReference type="FunFam" id="3.90.550.10:FF:000003">
    <property type="entry name" value="2-C-methyl-D-erythritol 4-phosphate cytidylyltransferase"/>
    <property type="match status" value="1"/>
</dbReference>
<evidence type="ECO:0000256" key="3">
    <source>
        <dbReference type="HAMAP-Rule" id="MF_00108"/>
    </source>
</evidence>
<dbReference type="CDD" id="cd02516">
    <property type="entry name" value="CDP-ME_synthetase"/>
    <property type="match status" value="1"/>
</dbReference>
<dbReference type="OrthoDB" id="9806837at2"/>
<dbReference type="NCBIfam" id="TIGR00453">
    <property type="entry name" value="ispD"/>
    <property type="match status" value="1"/>
</dbReference>
<comment type="catalytic activity">
    <reaction evidence="3">
        <text>2-C-methyl-D-erythritol 4-phosphate + CTP + H(+) = 4-CDP-2-C-methyl-D-erythritol + diphosphate</text>
        <dbReference type="Rhea" id="RHEA:13429"/>
        <dbReference type="ChEBI" id="CHEBI:15378"/>
        <dbReference type="ChEBI" id="CHEBI:33019"/>
        <dbReference type="ChEBI" id="CHEBI:37563"/>
        <dbReference type="ChEBI" id="CHEBI:57823"/>
        <dbReference type="ChEBI" id="CHEBI:58262"/>
        <dbReference type="EC" id="2.7.7.60"/>
    </reaction>
</comment>
<accession>A0A2P8FV05</accession>
<reference evidence="4 5" key="1">
    <citation type="submission" date="2018-03" db="EMBL/GenBank/DDBJ databases">
        <title>Genomic Encyclopedia of Archaeal and Bacterial Type Strains, Phase II (KMG-II): from individual species to whole genera.</title>
        <authorList>
            <person name="Goeker M."/>
        </authorList>
    </citation>
    <scope>NUCLEOTIDE SEQUENCE [LARGE SCALE GENOMIC DNA]</scope>
    <source>
        <strain evidence="4 5">DSM 29057</strain>
    </source>
</reference>
<sequence>MQEYVIIVAGGSGSRMKSDIPKQFLFVNGLPVLMHTIRAFADYSHNLRIIVVLPSEQFGYWEELCRNHRFAIPHQLVAGGKTRFHSVKNGLNCIVEKEEFLVAVHDGVRPVISREIIADSFKNAASYGAAVVSVPLKDSIRIVGQNEGNKAMDRTLFRLIQTPQTFKSSWMKAAFTADYHESFTDCASVLEAWGYHIHLIDGAYENIKITTPEDLRWAEIYLKATS</sequence>
<dbReference type="PANTHER" id="PTHR32125:SF4">
    <property type="entry name" value="2-C-METHYL-D-ERYTHRITOL 4-PHOSPHATE CYTIDYLYLTRANSFERASE, CHLOROPLASTIC"/>
    <property type="match status" value="1"/>
</dbReference>
<feature type="site" description="Transition state stabilizer" evidence="3">
    <location>
        <position position="22"/>
    </location>
</feature>
<comment type="pathway">
    <text evidence="3">Isoprenoid biosynthesis; isopentenyl diphosphate biosynthesis via DXP pathway; isopentenyl diphosphate from 1-deoxy-D-xylulose 5-phosphate: step 2/6.</text>
</comment>